<comment type="caution">
    <text evidence="5">The sequence shown here is derived from an EMBL/GenBank/DDBJ whole genome shotgun (WGS) entry which is preliminary data.</text>
</comment>
<reference evidence="5 6" key="1">
    <citation type="submission" date="2023-03" db="EMBL/GenBank/DDBJ databases">
        <title>High-quality genome of Scylla paramamosain provides insights in environmental adaptation.</title>
        <authorList>
            <person name="Zhang L."/>
        </authorList>
    </citation>
    <scope>NUCLEOTIDE SEQUENCE [LARGE SCALE GENOMIC DNA]</scope>
    <source>
        <strain evidence="5">LZ_2023a</strain>
        <tissue evidence="5">Muscle</tissue>
    </source>
</reference>
<gene>
    <name evidence="5" type="ORF">O3P69_002544</name>
</gene>
<accession>A0AAW0UME5</accession>
<dbReference type="AlphaFoldDB" id="A0AAW0UME5"/>
<dbReference type="PANTHER" id="PTHR22255:SF9">
    <property type="entry name" value="LP06548P"/>
    <property type="match status" value="1"/>
</dbReference>
<keyword evidence="6" id="KW-1185">Reference proteome</keyword>
<keyword evidence="1" id="KW-0732">Signal</keyword>
<evidence type="ECO:0000313" key="5">
    <source>
        <dbReference type="EMBL" id="KAK8400854.1"/>
    </source>
</evidence>
<feature type="signal peptide" evidence="1">
    <location>
        <begin position="1"/>
        <end position="31"/>
    </location>
</feature>
<dbReference type="EMBL" id="JARAKH010000009">
    <property type="protein sequence ID" value="KAK8400854.1"/>
    <property type="molecule type" value="Genomic_DNA"/>
</dbReference>
<protein>
    <submittedName>
        <fullName evidence="5">Uncharacterized protein</fullName>
    </submittedName>
</protein>
<sequence>MMTSLPPPAPAPLSWLGGALLLLLLASSGSGECDFPAEWTGRWFRAGMGQEGPVVITGGSISKTGICIEHGKASRFLVKEEQYNCHKCMVISMKHPNVIQYKESYCDNTKDLRKLCEAITGDAMLYSMFRLGAEPVTCPFRGPLTFTYSKGYEVCSSPVSQVDSCSEDYRLLFRHQACPDVPASESLLEELVCLGWWKEGSNHYLVGKVDHIFAKSDEDRYRCFIYDHPRHQGNTQTWSLAQSADATCQGLISAHEGSKTMTLTKMTHSGHKCRFPSWLAEHRHWHTLDNSQSYYVYHKNTYLRISNGTAVPENVETRGQTDIRLTLPASSTTTTTDAAPTDHRTHHHRDQDVVTIIAHVTVGCKSGYQCLQLYRRDMRVVQVRSGELAYSADEACSPHYWSPTSANLTTLVAVGGPPGPCGPFGRYTVAHSVLPCAGEAPTYTHMTVGCNSEARNTLQLKSSCPEESVYEFHCNGQWESEGVTYVVASPMSRASGGPRRVCFAYSVVSPPPSHSHSRPHTLTITARHDTCIPRQHDAHIAINATLAGQCVQSASSVSRAGGSRGVMGGKAPLFLLLPFLLLLLHLHQQHRHATSPL</sequence>
<feature type="domain" description="DUF7043" evidence="3">
    <location>
        <begin position="271"/>
        <end position="403"/>
    </location>
</feature>
<feature type="domain" description="DUF7042" evidence="2">
    <location>
        <begin position="134"/>
        <end position="265"/>
    </location>
</feature>
<dbReference type="Proteomes" id="UP001487740">
    <property type="component" value="Unassembled WGS sequence"/>
</dbReference>
<name>A0AAW0UME5_SCYPA</name>
<feature type="chain" id="PRO_5043564628" evidence="1">
    <location>
        <begin position="32"/>
        <end position="597"/>
    </location>
</feature>
<dbReference type="InterPro" id="IPR055470">
    <property type="entry name" value="DUF7042"/>
</dbReference>
<feature type="domain" description="DUF7044" evidence="4">
    <location>
        <begin position="32"/>
        <end position="117"/>
    </location>
</feature>
<dbReference type="Pfam" id="PF23070">
    <property type="entry name" value="DUF7043"/>
    <property type="match status" value="1"/>
</dbReference>
<dbReference type="Pfam" id="PF23071">
    <property type="entry name" value="DUF7044"/>
    <property type="match status" value="1"/>
</dbReference>
<dbReference type="GO" id="GO:0061909">
    <property type="term" value="P:autophagosome-lysosome fusion"/>
    <property type="evidence" value="ECO:0007669"/>
    <property type="project" value="TreeGrafter"/>
</dbReference>
<evidence type="ECO:0000259" key="4">
    <source>
        <dbReference type="Pfam" id="PF23071"/>
    </source>
</evidence>
<evidence type="ECO:0000259" key="2">
    <source>
        <dbReference type="Pfam" id="PF23069"/>
    </source>
</evidence>
<evidence type="ECO:0000256" key="1">
    <source>
        <dbReference type="SAM" id="SignalP"/>
    </source>
</evidence>
<evidence type="ECO:0000313" key="6">
    <source>
        <dbReference type="Proteomes" id="UP001487740"/>
    </source>
</evidence>
<dbReference type="PANTHER" id="PTHR22255">
    <property type="entry name" value="LP06548P"/>
    <property type="match status" value="1"/>
</dbReference>
<evidence type="ECO:0000259" key="3">
    <source>
        <dbReference type="Pfam" id="PF23070"/>
    </source>
</evidence>
<dbReference type="InterPro" id="IPR055471">
    <property type="entry name" value="DUF7043"/>
</dbReference>
<proteinExistence type="predicted"/>
<dbReference type="Pfam" id="PF23069">
    <property type="entry name" value="DUF7042"/>
    <property type="match status" value="1"/>
</dbReference>
<organism evidence="5 6">
    <name type="scientific">Scylla paramamosain</name>
    <name type="common">Mud crab</name>
    <dbReference type="NCBI Taxonomy" id="85552"/>
    <lineage>
        <taxon>Eukaryota</taxon>
        <taxon>Metazoa</taxon>
        <taxon>Ecdysozoa</taxon>
        <taxon>Arthropoda</taxon>
        <taxon>Crustacea</taxon>
        <taxon>Multicrustacea</taxon>
        <taxon>Malacostraca</taxon>
        <taxon>Eumalacostraca</taxon>
        <taxon>Eucarida</taxon>
        <taxon>Decapoda</taxon>
        <taxon>Pleocyemata</taxon>
        <taxon>Brachyura</taxon>
        <taxon>Eubrachyura</taxon>
        <taxon>Portunoidea</taxon>
        <taxon>Portunidae</taxon>
        <taxon>Portuninae</taxon>
        <taxon>Scylla</taxon>
    </lineage>
</organism>
<dbReference type="InterPro" id="IPR055472">
    <property type="entry name" value="DUF7044"/>
</dbReference>